<dbReference type="GO" id="GO:0003677">
    <property type="term" value="F:DNA binding"/>
    <property type="evidence" value="ECO:0007669"/>
    <property type="project" value="UniProtKB-KW"/>
</dbReference>
<keyword evidence="2" id="KW-0680">Restriction system</keyword>
<reference evidence="6" key="2">
    <citation type="submission" date="2011-01" db="EMBL/GenBank/DDBJ databases">
        <title>The complete genome of Nitratifractor salsuginis DSM 16511.</title>
        <authorList>
            <consortium name="US DOE Joint Genome Institute (JGI-PGF)"/>
            <person name="Lucas S."/>
            <person name="Copeland A."/>
            <person name="Lapidus A."/>
            <person name="Bruce D."/>
            <person name="Goodwin L."/>
            <person name="Pitluck S."/>
            <person name="Kyrpides N."/>
            <person name="Mavromatis K."/>
            <person name="Ivanova N."/>
            <person name="Mikhailova N."/>
            <person name="Zeytun A."/>
            <person name="Detter J.C."/>
            <person name="Tapia R."/>
            <person name="Han C."/>
            <person name="Land M."/>
            <person name="Hauser L."/>
            <person name="Markowitz V."/>
            <person name="Cheng J.-F."/>
            <person name="Hugenholtz P."/>
            <person name="Woyke T."/>
            <person name="Wu D."/>
            <person name="Tindall B."/>
            <person name="Schuetze A."/>
            <person name="Brambilla E."/>
            <person name="Klenk H.-P."/>
            <person name="Eisen J.A."/>
        </authorList>
    </citation>
    <scope>NUCLEOTIDE SEQUENCE [LARGE SCALE GENOMIC DNA]</scope>
    <source>
        <strain evidence="6">DSM 16511 / JCM 12458 / E9I37-1</strain>
    </source>
</reference>
<dbReference type="InterPro" id="IPR044946">
    <property type="entry name" value="Restrct_endonuc_typeI_TRD_sf"/>
</dbReference>
<feature type="domain" description="Type I restriction modification DNA specificity" evidence="4">
    <location>
        <begin position="28"/>
        <end position="184"/>
    </location>
</feature>
<comment type="similarity">
    <text evidence="1">Belongs to the type-I restriction system S methylase family.</text>
</comment>
<sequence>MGSLSTFKETRRYFGKVDSPLNKMLEDVEWGKFRLGDLFDIESTSSFNKDKLTVGDEYDYVTRTSQNQGILQSTGFVNEENLNPAGVWSLGLLQMDFFFRRKPWYAGQFVRKIIPKMELDEYSIQWMSTVLNKQRKKLLSVLVRDLDEAFKNTLVELPIKNGEINFDFMGHFIAKIEADRIKKLDAYLSATGFKDYYLTSEEQKALDDFEDGDIDWGEFKLGDLFYIESTQSFNKDRLTVGDDYDYVTRTSQNQGILQSTGFVNKENLNPGGVWSLGLLQMDFFFRQRPWYAGQFVRKVTPKIELSQYSVQWMSAVLNKQKKKLLSVLVRDVNETFKNILVELPIKNGEIDFDFIECFTSAIHKLVIKDVVEYTNQKITAHDQIV</sequence>
<dbReference type="STRING" id="749222.Nitsa_0643"/>
<dbReference type="KEGG" id="nsa:Nitsa_0643"/>
<dbReference type="InterPro" id="IPR000055">
    <property type="entry name" value="Restrct_endonuc_typeI_TRD"/>
</dbReference>
<dbReference type="EMBL" id="CP002452">
    <property type="protein sequence ID" value="ADV45911.1"/>
    <property type="molecule type" value="Genomic_DNA"/>
</dbReference>
<dbReference type="AlphaFoldDB" id="E6X1H8"/>
<dbReference type="Gene3D" id="3.90.220.20">
    <property type="entry name" value="DNA methylase specificity domains"/>
    <property type="match status" value="2"/>
</dbReference>
<proteinExistence type="inferred from homology"/>
<dbReference type="REBASE" id="31717">
    <property type="entry name" value="S.NsaORF642P"/>
</dbReference>
<dbReference type="Pfam" id="PF01420">
    <property type="entry name" value="Methylase_S"/>
    <property type="match status" value="2"/>
</dbReference>
<keyword evidence="3" id="KW-0238">DNA-binding</keyword>
<organism evidence="5 6">
    <name type="scientific">Nitratifractor salsuginis (strain DSM 16511 / JCM 12458 / E9I37-1)</name>
    <dbReference type="NCBI Taxonomy" id="749222"/>
    <lineage>
        <taxon>Bacteria</taxon>
        <taxon>Pseudomonadati</taxon>
        <taxon>Campylobacterota</taxon>
        <taxon>Epsilonproteobacteria</taxon>
        <taxon>Campylobacterales</taxon>
        <taxon>Sulfurovaceae</taxon>
        <taxon>Nitratifractor</taxon>
    </lineage>
</organism>
<dbReference type="OrthoDB" id="5322524at2"/>
<keyword evidence="6" id="KW-1185">Reference proteome</keyword>
<dbReference type="SUPFAM" id="SSF116734">
    <property type="entry name" value="DNA methylase specificity domain"/>
    <property type="match status" value="2"/>
</dbReference>
<dbReference type="Proteomes" id="UP000008633">
    <property type="component" value="Chromosome"/>
</dbReference>
<evidence type="ECO:0000259" key="4">
    <source>
        <dbReference type="Pfam" id="PF01420"/>
    </source>
</evidence>
<gene>
    <name evidence="5" type="ordered locus">Nitsa_0643</name>
</gene>
<accession>E6X1H8</accession>
<evidence type="ECO:0000256" key="2">
    <source>
        <dbReference type="ARBA" id="ARBA00022747"/>
    </source>
</evidence>
<protein>
    <submittedName>
        <fullName evidence="5">Type IIS R-M system restriction enzyme</fullName>
    </submittedName>
</protein>
<dbReference type="HOGENOM" id="CLU_039161_0_0_7"/>
<feature type="domain" description="Type I restriction modification DNA specificity" evidence="4">
    <location>
        <begin position="215"/>
        <end position="372"/>
    </location>
</feature>
<dbReference type="GO" id="GO:0009307">
    <property type="term" value="P:DNA restriction-modification system"/>
    <property type="evidence" value="ECO:0007669"/>
    <property type="project" value="UniProtKB-KW"/>
</dbReference>
<reference evidence="5 6" key="1">
    <citation type="journal article" date="2011" name="Stand. Genomic Sci.">
        <title>Complete genome sequence of Nitratifractor salsuginis type strain (E9I37-1).</title>
        <authorList>
            <person name="Anderson I."/>
            <person name="Sikorski J."/>
            <person name="Zeytun A."/>
            <person name="Nolan M."/>
            <person name="Lapidus A."/>
            <person name="Lucas S."/>
            <person name="Hammon N."/>
            <person name="Deshpande S."/>
            <person name="Cheng J.F."/>
            <person name="Tapia R."/>
            <person name="Han C."/>
            <person name="Goodwin L."/>
            <person name="Pitluck S."/>
            <person name="Liolios K."/>
            <person name="Pagani I."/>
            <person name="Ivanova N."/>
            <person name="Huntemann M."/>
            <person name="Mavromatis K."/>
            <person name="Ovchinikova G."/>
            <person name="Pati A."/>
            <person name="Chen A."/>
            <person name="Palaniappan K."/>
            <person name="Land M."/>
            <person name="Hauser L."/>
            <person name="Brambilla E.M."/>
            <person name="Ngatchou-Djao O.D."/>
            <person name="Rohde M."/>
            <person name="Tindall B.J."/>
            <person name="Goker M."/>
            <person name="Detter J.C."/>
            <person name="Woyke T."/>
            <person name="Bristow J."/>
            <person name="Eisen J.A."/>
            <person name="Markowitz V."/>
            <person name="Hugenholtz P."/>
            <person name="Klenk H.P."/>
            <person name="Kyrpides N.C."/>
        </authorList>
    </citation>
    <scope>NUCLEOTIDE SEQUENCE [LARGE SCALE GENOMIC DNA]</scope>
    <source>
        <strain evidence="6">DSM 16511 / JCM 12458 / E9I37-1</strain>
    </source>
</reference>
<evidence type="ECO:0000256" key="3">
    <source>
        <dbReference type="ARBA" id="ARBA00023125"/>
    </source>
</evidence>
<evidence type="ECO:0000313" key="5">
    <source>
        <dbReference type="EMBL" id="ADV45911.1"/>
    </source>
</evidence>
<evidence type="ECO:0000313" key="6">
    <source>
        <dbReference type="Proteomes" id="UP000008633"/>
    </source>
</evidence>
<dbReference type="eggNOG" id="COG0732">
    <property type="taxonomic scope" value="Bacteria"/>
</dbReference>
<name>E6X1H8_NITSE</name>
<evidence type="ECO:0000256" key="1">
    <source>
        <dbReference type="ARBA" id="ARBA00010923"/>
    </source>
</evidence>